<gene>
    <name evidence="3" type="ORF">Dfulv_18470</name>
</gene>
<dbReference type="RefSeq" id="WP_259865145.1">
    <property type="nucleotide sequence ID" value="NZ_CP073720.1"/>
</dbReference>
<protein>
    <submittedName>
        <fullName evidence="3">Uncharacterized protein</fullName>
    </submittedName>
</protein>
<proteinExistence type="predicted"/>
<evidence type="ECO:0000313" key="3">
    <source>
        <dbReference type="EMBL" id="UWP86115.1"/>
    </source>
</evidence>
<evidence type="ECO:0000256" key="2">
    <source>
        <dbReference type="SAM" id="SignalP"/>
    </source>
</evidence>
<feature type="region of interest" description="Disordered" evidence="1">
    <location>
        <begin position="45"/>
        <end position="75"/>
    </location>
</feature>
<feature type="signal peptide" evidence="2">
    <location>
        <begin position="1"/>
        <end position="23"/>
    </location>
</feature>
<evidence type="ECO:0000256" key="1">
    <source>
        <dbReference type="SAM" id="MobiDB-lite"/>
    </source>
</evidence>
<evidence type="ECO:0000313" key="4">
    <source>
        <dbReference type="Proteomes" id="UP001059617"/>
    </source>
</evidence>
<feature type="chain" id="PRO_5046211176" evidence="2">
    <location>
        <begin position="24"/>
        <end position="593"/>
    </location>
</feature>
<name>A0ABY5W9T8_9ACTN</name>
<dbReference type="EMBL" id="CP073720">
    <property type="protein sequence ID" value="UWP86115.1"/>
    <property type="molecule type" value="Genomic_DNA"/>
</dbReference>
<accession>A0ABY5W9T8</accession>
<reference evidence="3" key="2">
    <citation type="submission" date="2022-09" db="EMBL/GenBank/DDBJ databases">
        <title>Biosynthetic gene clusters of Dactylosporangioum fulvum.</title>
        <authorList>
            <person name="Caradec T."/>
        </authorList>
    </citation>
    <scope>NUCLEOTIDE SEQUENCE</scope>
    <source>
        <strain evidence="3">NRRL B-16292</strain>
    </source>
</reference>
<organism evidence="3 4">
    <name type="scientific">Dactylosporangium fulvum</name>
    <dbReference type="NCBI Taxonomy" id="53359"/>
    <lineage>
        <taxon>Bacteria</taxon>
        <taxon>Bacillati</taxon>
        <taxon>Actinomycetota</taxon>
        <taxon>Actinomycetes</taxon>
        <taxon>Micromonosporales</taxon>
        <taxon>Micromonosporaceae</taxon>
        <taxon>Dactylosporangium</taxon>
    </lineage>
</organism>
<sequence length="593" mass="59250">MSARGGRWAAVALLLAQALLAQALLAQALLAQALLTACHDAPAPSVPPSASPSVLPSVPVSPAVPPGPGTPGDAGMRTVLEDSFVRDGARGYFVDAAARSPAFSLYTSAWNLRLAEATGAGTDGLAPGSVAAWIGPALDGRAPEGLPPVAQLDLAVGMLQQLGAPIDRDRVARTLAELYRADRYAASGTVPDGDWGSTALAVGVAVRLGVPVPSQVVAATAAALADRGLPLGATVAALITAAALHDRLDAGAAALAAARVRETAAVLAAQPPDMSVPAGGPDAADLSLAYQLGAAARRLGAGDLRPPVRCFTRPDDAPADPQVRFYAHELGCAAAGEVVPTAHSRAGWPTVQAARAAVAASAAGARLAATSGVLDRYAPALRRQLAEVWLPRPGPDPTEPANLAVLADVLGAAGPGDVTDAQLRAAASDDVRLLLCLLRRRLARAGPPGRAAVADAVAAARTRAAPPSLWRAAWLAVAGELLADPALGEAARREAAALRLADGIYAAAPGRPPTIGASSVGVWLVPPDGDTLAAWSRAGLCGTGGCAALVATPASVAAASTAPDATGPAGLRDLAAVAACARQRCRDAFPIAF</sequence>
<dbReference type="Proteomes" id="UP001059617">
    <property type="component" value="Chromosome"/>
</dbReference>
<keyword evidence="4" id="KW-1185">Reference proteome</keyword>
<keyword evidence="2" id="KW-0732">Signal</keyword>
<feature type="compositionally biased region" description="Low complexity" evidence="1">
    <location>
        <begin position="51"/>
        <end position="61"/>
    </location>
</feature>
<reference evidence="3" key="1">
    <citation type="submission" date="2021-04" db="EMBL/GenBank/DDBJ databases">
        <authorList>
            <person name="Hartkoorn R.C."/>
            <person name="Beaudoing E."/>
            <person name="Hot D."/>
        </authorList>
    </citation>
    <scope>NUCLEOTIDE SEQUENCE</scope>
    <source>
        <strain evidence="3">NRRL B-16292</strain>
    </source>
</reference>